<reference evidence="3" key="1">
    <citation type="journal article" date="2019" name="Int. J. Syst. Evol. Microbiol.">
        <title>The Global Catalogue of Microorganisms (GCM) 10K type strain sequencing project: providing services to taxonomists for standard genome sequencing and annotation.</title>
        <authorList>
            <consortium name="The Broad Institute Genomics Platform"/>
            <consortium name="The Broad Institute Genome Sequencing Center for Infectious Disease"/>
            <person name="Wu L."/>
            <person name="Ma J."/>
        </authorList>
    </citation>
    <scope>NUCLEOTIDE SEQUENCE [LARGE SCALE GENOMIC DNA]</scope>
    <source>
        <strain evidence="3">CGMCC 1.3685</strain>
    </source>
</reference>
<accession>A0ABQ2D816</accession>
<dbReference type="Proteomes" id="UP000606115">
    <property type="component" value="Unassembled WGS sequence"/>
</dbReference>
<feature type="transmembrane region" description="Helical" evidence="1">
    <location>
        <begin position="41"/>
        <end position="60"/>
    </location>
</feature>
<evidence type="ECO:0000313" key="2">
    <source>
        <dbReference type="EMBL" id="GGJ49357.1"/>
    </source>
</evidence>
<sequence length="66" mass="7034">MGERNRVSSTGKSAVVVCLFLAVAAINLPRVPQLNEFTVAGWVIAGVLLIASLVLAIGNYRSYSRT</sequence>
<proteinExistence type="predicted"/>
<keyword evidence="1" id="KW-0472">Membrane</keyword>
<name>A0ABQ2D816_9MICC</name>
<keyword evidence="3" id="KW-1185">Reference proteome</keyword>
<evidence type="ECO:0008006" key="4">
    <source>
        <dbReference type="Google" id="ProtNLM"/>
    </source>
</evidence>
<dbReference type="EMBL" id="BMKX01000001">
    <property type="protein sequence ID" value="GGJ49357.1"/>
    <property type="molecule type" value="Genomic_DNA"/>
</dbReference>
<gene>
    <name evidence="2" type="ORF">GCM10007173_04960</name>
</gene>
<keyword evidence="1" id="KW-1133">Transmembrane helix</keyword>
<evidence type="ECO:0000256" key="1">
    <source>
        <dbReference type="SAM" id="Phobius"/>
    </source>
</evidence>
<evidence type="ECO:0000313" key="3">
    <source>
        <dbReference type="Proteomes" id="UP000606115"/>
    </source>
</evidence>
<organism evidence="2 3">
    <name type="scientific">Glutamicibacter ardleyensis</name>
    <dbReference type="NCBI Taxonomy" id="225894"/>
    <lineage>
        <taxon>Bacteria</taxon>
        <taxon>Bacillati</taxon>
        <taxon>Actinomycetota</taxon>
        <taxon>Actinomycetes</taxon>
        <taxon>Micrococcales</taxon>
        <taxon>Micrococcaceae</taxon>
        <taxon>Glutamicibacter</taxon>
    </lineage>
</organism>
<protein>
    <recommendedName>
        <fullName evidence="4">DUF2631 domain-containing protein</fullName>
    </recommendedName>
</protein>
<keyword evidence="1" id="KW-0812">Transmembrane</keyword>
<comment type="caution">
    <text evidence="2">The sequence shown here is derived from an EMBL/GenBank/DDBJ whole genome shotgun (WGS) entry which is preliminary data.</text>
</comment>
<dbReference type="GeneID" id="303302898"/>
<dbReference type="RefSeq" id="WP_096255465.1">
    <property type="nucleotide sequence ID" value="NZ_BMKX01000001.1"/>
</dbReference>